<evidence type="ECO:0000313" key="1">
    <source>
        <dbReference type="EMBL" id="KAF5797188.1"/>
    </source>
</evidence>
<protein>
    <submittedName>
        <fullName evidence="1">Uncharacterized protein</fullName>
    </submittedName>
</protein>
<dbReference type="AlphaFoldDB" id="A0A9K3IHW3"/>
<keyword evidence="2" id="KW-1185">Reference proteome</keyword>
<evidence type="ECO:0000313" key="2">
    <source>
        <dbReference type="Proteomes" id="UP000215914"/>
    </source>
</evidence>
<organism evidence="1 2">
    <name type="scientific">Helianthus annuus</name>
    <name type="common">Common sunflower</name>
    <dbReference type="NCBI Taxonomy" id="4232"/>
    <lineage>
        <taxon>Eukaryota</taxon>
        <taxon>Viridiplantae</taxon>
        <taxon>Streptophyta</taxon>
        <taxon>Embryophyta</taxon>
        <taxon>Tracheophyta</taxon>
        <taxon>Spermatophyta</taxon>
        <taxon>Magnoliopsida</taxon>
        <taxon>eudicotyledons</taxon>
        <taxon>Gunneridae</taxon>
        <taxon>Pentapetalae</taxon>
        <taxon>asterids</taxon>
        <taxon>campanulids</taxon>
        <taxon>Asterales</taxon>
        <taxon>Asteraceae</taxon>
        <taxon>Asteroideae</taxon>
        <taxon>Heliantheae alliance</taxon>
        <taxon>Heliantheae</taxon>
        <taxon>Helianthus</taxon>
    </lineage>
</organism>
<dbReference type="EMBL" id="MNCJ02000323">
    <property type="protein sequence ID" value="KAF5797188.1"/>
    <property type="molecule type" value="Genomic_DNA"/>
</dbReference>
<accession>A0A9K3IHW3</accession>
<proteinExistence type="predicted"/>
<dbReference type="Proteomes" id="UP000215914">
    <property type="component" value="Unassembled WGS sequence"/>
</dbReference>
<sequence>MKVINKMKQHKTHTFVCSVDLSGAKRNQGETLVPEILKIRRSLRAQTNA</sequence>
<reference evidence="1" key="1">
    <citation type="journal article" date="2017" name="Nature">
        <title>The sunflower genome provides insights into oil metabolism, flowering and Asterid evolution.</title>
        <authorList>
            <person name="Badouin H."/>
            <person name="Gouzy J."/>
            <person name="Grassa C.J."/>
            <person name="Murat F."/>
            <person name="Staton S.E."/>
            <person name="Cottret L."/>
            <person name="Lelandais-Briere C."/>
            <person name="Owens G.L."/>
            <person name="Carrere S."/>
            <person name="Mayjonade B."/>
            <person name="Legrand L."/>
            <person name="Gill N."/>
            <person name="Kane N.C."/>
            <person name="Bowers J.E."/>
            <person name="Hubner S."/>
            <person name="Bellec A."/>
            <person name="Berard A."/>
            <person name="Berges H."/>
            <person name="Blanchet N."/>
            <person name="Boniface M.C."/>
            <person name="Brunel D."/>
            <person name="Catrice O."/>
            <person name="Chaidir N."/>
            <person name="Claudel C."/>
            <person name="Donnadieu C."/>
            <person name="Faraut T."/>
            <person name="Fievet G."/>
            <person name="Helmstetter N."/>
            <person name="King M."/>
            <person name="Knapp S.J."/>
            <person name="Lai Z."/>
            <person name="Le Paslier M.C."/>
            <person name="Lippi Y."/>
            <person name="Lorenzon L."/>
            <person name="Mandel J.R."/>
            <person name="Marage G."/>
            <person name="Marchand G."/>
            <person name="Marquand E."/>
            <person name="Bret-Mestries E."/>
            <person name="Morien E."/>
            <person name="Nambeesan S."/>
            <person name="Nguyen T."/>
            <person name="Pegot-Espagnet P."/>
            <person name="Pouilly N."/>
            <person name="Raftis F."/>
            <person name="Sallet E."/>
            <person name="Schiex T."/>
            <person name="Thomas J."/>
            <person name="Vandecasteele C."/>
            <person name="Vares D."/>
            <person name="Vear F."/>
            <person name="Vautrin S."/>
            <person name="Crespi M."/>
            <person name="Mangin B."/>
            <person name="Burke J.M."/>
            <person name="Salse J."/>
            <person name="Munos S."/>
            <person name="Vincourt P."/>
            <person name="Rieseberg L.H."/>
            <person name="Langlade N.B."/>
        </authorList>
    </citation>
    <scope>NUCLEOTIDE SEQUENCE</scope>
    <source>
        <tissue evidence="1">Leaves</tissue>
    </source>
</reference>
<dbReference type="Gramene" id="mRNA:HanXRQr2_Chr08g0360711">
    <property type="protein sequence ID" value="CDS:HanXRQr2_Chr08g0360711.1"/>
    <property type="gene ID" value="HanXRQr2_Chr08g0360711"/>
</dbReference>
<reference evidence="1" key="2">
    <citation type="submission" date="2020-06" db="EMBL/GenBank/DDBJ databases">
        <title>Helianthus annuus Genome sequencing and assembly Release 2.</title>
        <authorList>
            <person name="Gouzy J."/>
            <person name="Langlade N."/>
            <person name="Munos S."/>
        </authorList>
    </citation>
    <scope>NUCLEOTIDE SEQUENCE</scope>
    <source>
        <tissue evidence="1">Leaves</tissue>
    </source>
</reference>
<gene>
    <name evidence="1" type="ORF">HanXRQr2_Chr08g0360711</name>
</gene>
<comment type="caution">
    <text evidence="1">The sequence shown here is derived from an EMBL/GenBank/DDBJ whole genome shotgun (WGS) entry which is preliminary data.</text>
</comment>
<name>A0A9K3IHW3_HELAN</name>